<dbReference type="Gene3D" id="2.60.40.1180">
    <property type="entry name" value="Golgi alpha-mannosidase II"/>
    <property type="match status" value="1"/>
</dbReference>
<name>A0A844FYU4_9BACT</name>
<dbReference type="GO" id="GO:0000272">
    <property type="term" value="P:polysaccharide catabolic process"/>
    <property type="evidence" value="ECO:0007669"/>
    <property type="project" value="TreeGrafter"/>
</dbReference>
<feature type="signal peptide" evidence="1">
    <location>
        <begin position="1"/>
        <end position="18"/>
    </location>
</feature>
<evidence type="ECO:0000259" key="2">
    <source>
        <dbReference type="Pfam" id="PF22848"/>
    </source>
</evidence>
<dbReference type="AlphaFoldDB" id="A0A844FYU4"/>
<keyword evidence="1" id="KW-0732">Signal</keyword>
<feature type="domain" description="Alpha-L-arabinofuranosidase 1 catalytic" evidence="2">
    <location>
        <begin position="93"/>
        <end position="242"/>
    </location>
</feature>
<evidence type="ECO:0000313" key="3">
    <source>
        <dbReference type="EMBL" id="MST95538.1"/>
    </source>
</evidence>
<evidence type="ECO:0000313" key="4">
    <source>
        <dbReference type="Proteomes" id="UP000435649"/>
    </source>
</evidence>
<dbReference type="InterPro" id="IPR055235">
    <property type="entry name" value="ASD1_cat"/>
</dbReference>
<sequence length="692" mass="76364">MRRMLFGAVAASVLVLGAAEPVITVDAKADRGPVRELVFGHNVEAADNRGIFTAPLAQPEPRGLEVEFGQGYWDAENSRPAPGVVEIMKTVPFGALRYPGGCLAHNYDWKLTVGPRGKRGSGNWAFGLDEYLETCRALGCEPQIIIPDYAMEMKALPQNAADLVEYLNMPAEKRYPWAMKRAEYGHPEPYGVKYFEIGNETIHGNHGGNPTRRYSPAEYVEYFNSVAAAMKKVDPSILVGTQTVLGGDEWDRVVYEGTAKNADFAIYHSYYPQVDSLEPGPAFRSVMAGNEQMRRRLRGFHRRMKEAGRDMPLGITEFNIRSIAGKKDAYRYSYLAGMQCAELWLDFLQPEANVLMANYWHLLNAMYGVIVTIPGADVPAGYDGKLLEMKAAARFFQTLKSHLGTELAATSQKNVPVFEANASPGVLAAKGDRFIPGDGPFVPLPLNAFRLNNLTMPGMSAEGSNASRSLTVRFRDFRQETYPDFVTVFRPKEIPMGRAWELEVSFEAKFTPAPDSTGSATIGLGMMDIRGWAATHNATAIYGINVAKEWTRFRETLLSLDDTQAMVLTGRVQHVQGAISGTLEIRDLRVAARPAGQCPAYQGLSSFASRSADGKTLWLIVFNRSLDSEIPAKIELEGFRYAAGSAEVLYQDDPGTVKYFEPQKEAVPGSGSSFRWKFKPHSMTAFTLTAGE</sequence>
<dbReference type="InterPro" id="IPR013780">
    <property type="entry name" value="Glyco_hydro_b"/>
</dbReference>
<dbReference type="PANTHER" id="PTHR43576">
    <property type="entry name" value="ALPHA-L-ARABINOFURANOSIDASE C-RELATED"/>
    <property type="match status" value="1"/>
</dbReference>
<dbReference type="EMBL" id="VUNS01000001">
    <property type="protein sequence ID" value="MST95538.1"/>
    <property type="molecule type" value="Genomic_DNA"/>
</dbReference>
<dbReference type="Gene3D" id="3.20.20.80">
    <property type="entry name" value="Glycosidases"/>
    <property type="match status" value="1"/>
</dbReference>
<dbReference type="SUPFAM" id="SSF51011">
    <property type="entry name" value="Glycosyl hydrolase domain"/>
    <property type="match status" value="1"/>
</dbReference>
<dbReference type="InterPro" id="IPR017853">
    <property type="entry name" value="GH"/>
</dbReference>
<protein>
    <recommendedName>
        <fullName evidence="2">Alpha-L-arabinofuranosidase 1 catalytic domain-containing protein</fullName>
    </recommendedName>
</protein>
<feature type="chain" id="PRO_5033041820" description="Alpha-L-arabinofuranosidase 1 catalytic domain-containing protein" evidence="1">
    <location>
        <begin position="19"/>
        <end position="692"/>
    </location>
</feature>
<organism evidence="3 4">
    <name type="scientific">Victivallis lenta</name>
    <dbReference type="NCBI Taxonomy" id="2606640"/>
    <lineage>
        <taxon>Bacteria</taxon>
        <taxon>Pseudomonadati</taxon>
        <taxon>Lentisphaerota</taxon>
        <taxon>Lentisphaeria</taxon>
        <taxon>Victivallales</taxon>
        <taxon>Victivallaceae</taxon>
        <taxon>Victivallis</taxon>
    </lineage>
</organism>
<keyword evidence="4" id="KW-1185">Reference proteome</keyword>
<dbReference type="Pfam" id="PF22848">
    <property type="entry name" value="ASD1_dom"/>
    <property type="match status" value="1"/>
</dbReference>
<comment type="caution">
    <text evidence="3">The sequence shown here is derived from an EMBL/GenBank/DDBJ whole genome shotgun (WGS) entry which is preliminary data.</text>
</comment>
<proteinExistence type="predicted"/>
<accession>A0A844FYU4</accession>
<dbReference type="Proteomes" id="UP000435649">
    <property type="component" value="Unassembled WGS sequence"/>
</dbReference>
<dbReference type="RefSeq" id="WP_154416648.1">
    <property type="nucleotide sequence ID" value="NZ_CALXOB010000042.1"/>
</dbReference>
<evidence type="ECO:0000256" key="1">
    <source>
        <dbReference type="SAM" id="SignalP"/>
    </source>
</evidence>
<gene>
    <name evidence="3" type="ORF">FYJ85_00555</name>
</gene>
<dbReference type="SUPFAM" id="SSF51445">
    <property type="entry name" value="(Trans)glycosidases"/>
    <property type="match status" value="1"/>
</dbReference>
<reference evidence="3 4" key="1">
    <citation type="submission" date="2019-08" db="EMBL/GenBank/DDBJ databases">
        <title>In-depth cultivation of the pig gut microbiome towards novel bacterial diversity and tailored functional studies.</title>
        <authorList>
            <person name="Wylensek D."/>
            <person name="Hitch T.C.A."/>
            <person name="Clavel T."/>
        </authorList>
    </citation>
    <scope>NUCLEOTIDE SEQUENCE [LARGE SCALE GENOMIC DNA]</scope>
    <source>
        <strain evidence="3 4">BBE-744-WT-12</strain>
    </source>
</reference>